<name>A0A7K1YE91_9SPHI</name>
<feature type="signal peptide" evidence="1">
    <location>
        <begin position="1"/>
        <end position="21"/>
    </location>
</feature>
<evidence type="ECO:0000313" key="3">
    <source>
        <dbReference type="Proteomes" id="UP000466586"/>
    </source>
</evidence>
<gene>
    <name evidence="2" type="ORF">GS399_15340</name>
</gene>
<organism evidence="2 3">
    <name type="scientific">Hufsiella arboris</name>
    <dbReference type="NCBI Taxonomy" id="2695275"/>
    <lineage>
        <taxon>Bacteria</taxon>
        <taxon>Pseudomonadati</taxon>
        <taxon>Bacteroidota</taxon>
        <taxon>Sphingobacteriia</taxon>
        <taxon>Sphingobacteriales</taxon>
        <taxon>Sphingobacteriaceae</taxon>
        <taxon>Hufsiella</taxon>
    </lineage>
</organism>
<evidence type="ECO:0000313" key="2">
    <source>
        <dbReference type="EMBL" id="MXV52348.1"/>
    </source>
</evidence>
<feature type="chain" id="PRO_5029864484" evidence="1">
    <location>
        <begin position="22"/>
        <end position="155"/>
    </location>
</feature>
<comment type="caution">
    <text evidence="2">The sequence shown here is derived from an EMBL/GenBank/DDBJ whole genome shotgun (WGS) entry which is preliminary data.</text>
</comment>
<reference evidence="2 3" key="1">
    <citation type="submission" date="2019-11" db="EMBL/GenBank/DDBJ databases">
        <title>Pedobacter sp. HMF7647 Genome sequencing and assembly.</title>
        <authorList>
            <person name="Kang H."/>
            <person name="Kim H."/>
            <person name="Joh K."/>
        </authorList>
    </citation>
    <scope>NUCLEOTIDE SEQUENCE [LARGE SCALE GENOMIC DNA]</scope>
    <source>
        <strain evidence="2 3">HMF7647</strain>
    </source>
</reference>
<keyword evidence="3" id="KW-1185">Reference proteome</keyword>
<evidence type="ECO:0000256" key="1">
    <source>
        <dbReference type="SAM" id="SignalP"/>
    </source>
</evidence>
<dbReference type="Proteomes" id="UP000466586">
    <property type="component" value="Unassembled WGS sequence"/>
</dbReference>
<keyword evidence="1" id="KW-0732">Signal</keyword>
<dbReference type="AlphaFoldDB" id="A0A7K1YE91"/>
<proteinExistence type="predicted"/>
<dbReference type="RefSeq" id="WP_160845521.1">
    <property type="nucleotide sequence ID" value="NZ_WVHT01000007.1"/>
</dbReference>
<sequence length="155" mass="16658">MKSKNINRSLAWLFAAGSLLASCRKDMPEQPKADPYSTVKADATLRFEGGSNGSVKNGLSNQVIYHDKGALFGSSKQKFGWSTPDGKSFFFLEFEGDPAVAGAKTGATIYSRLSGAEPARVNCAKAEVIKVADGKAWILYQQAADKAEGYIVQKL</sequence>
<protein>
    <submittedName>
        <fullName evidence="2">Uncharacterized protein</fullName>
    </submittedName>
</protein>
<accession>A0A7K1YE91</accession>
<dbReference type="PROSITE" id="PS51257">
    <property type="entry name" value="PROKAR_LIPOPROTEIN"/>
    <property type="match status" value="1"/>
</dbReference>
<dbReference type="EMBL" id="WVHT01000007">
    <property type="protein sequence ID" value="MXV52348.1"/>
    <property type="molecule type" value="Genomic_DNA"/>
</dbReference>